<protein>
    <submittedName>
        <fullName evidence="1">14582_t:CDS:1</fullName>
    </submittedName>
</protein>
<accession>A0ACA9Q8F1</accession>
<reference evidence="1" key="1">
    <citation type="submission" date="2021-06" db="EMBL/GenBank/DDBJ databases">
        <authorList>
            <person name="Kallberg Y."/>
            <person name="Tangrot J."/>
            <person name="Rosling A."/>
        </authorList>
    </citation>
    <scope>NUCLEOTIDE SEQUENCE</scope>
    <source>
        <strain evidence="1">CL356</strain>
    </source>
</reference>
<sequence>PTRELASQIYIEAKKFAKSYGLRVAAVYGGVSKMDQFKELKSGDVEILVGTPAYTRTHNIYIALLFSATFPKKVEILAREVTTEPVRISIGNVGQLTSI</sequence>
<comment type="caution">
    <text evidence="1">The sequence shown here is derived from an EMBL/GenBank/DDBJ whole genome shotgun (WGS) entry which is preliminary data.</text>
</comment>
<gene>
    <name evidence="1" type="ORF">ACOLOM_LOCUS12130</name>
</gene>
<evidence type="ECO:0000313" key="2">
    <source>
        <dbReference type="Proteomes" id="UP000789525"/>
    </source>
</evidence>
<keyword evidence="2" id="KW-1185">Reference proteome</keyword>
<organism evidence="1 2">
    <name type="scientific">Acaulospora colombiana</name>
    <dbReference type="NCBI Taxonomy" id="27376"/>
    <lineage>
        <taxon>Eukaryota</taxon>
        <taxon>Fungi</taxon>
        <taxon>Fungi incertae sedis</taxon>
        <taxon>Mucoromycota</taxon>
        <taxon>Glomeromycotina</taxon>
        <taxon>Glomeromycetes</taxon>
        <taxon>Diversisporales</taxon>
        <taxon>Acaulosporaceae</taxon>
        <taxon>Acaulospora</taxon>
    </lineage>
</organism>
<dbReference type="EMBL" id="CAJVPT010047437">
    <property type="protein sequence ID" value="CAG8740094.1"/>
    <property type="molecule type" value="Genomic_DNA"/>
</dbReference>
<name>A0ACA9Q8F1_9GLOM</name>
<proteinExistence type="predicted"/>
<feature type="non-terminal residue" evidence="1">
    <location>
        <position position="1"/>
    </location>
</feature>
<evidence type="ECO:0000313" key="1">
    <source>
        <dbReference type="EMBL" id="CAG8740094.1"/>
    </source>
</evidence>
<dbReference type="Proteomes" id="UP000789525">
    <property type="component" value="Unassembled WGS sequence"/>
</dbReference>